<protein>
    <submittedName>
        <fullName evidence="2">SpoVT/AbrB domain protein</fullName>
    </submittedName>
</protein>
<dbReference type="Pfam" id="PF04014">
    <property type="entry name" value="MazE_antitoxin"/>
    <property type="match status" value="1"/>
</dbReference>
<dbReference type="Proteomes" id="UP000001844">
    <property type="component" value="Chromosome"/>
</dbReference>
<dbReference type="HOGENOM" id="CLU_150554_1_0_6"/>
<sequence length="80" mass="9053">MKIQIQKWGNSLAVRIPKSFAQEVHMDQGTIVDLALEKGQIIIRPVVEPQYSLNELLSKVTKENIHSEADTGEPQGKEIW</sequence>
<dbReference type="InterPro" id="IPR007159">
    <property type="entry name" value="SpoVT-AbrB_dom"/>
</dbReference>
<evidence type="ECO:0000313" key="3">
    <source>
        <dbReference type="Proteomes" id="UP000001844"/>
    </source>
</evidence>
<evidence type="ECO:0000259" key="1">
    <source>
        <dbReference type="SMART" id="SM00966"/>
    </source>
</evidence>
<reference evidence="3" key="1">
    <citation type="submission" date="2010-04" db="EMBL/GenBank/DDBJ databases">
        <title>Complete genome sequence of Nitrosococcus halophilus Nc4, a salt-adapted, aerobic obligate ammonia-oxidizing sulfur purple bacterium.</title>
        <authorList>
            <consortium name="US DOE Joint Genome Institute"/>
            <person name="Campbell M.A."/>
            <person name="Malfatti S.A."/>
            <person name="Chain P.S.G."/>
            <person name="Heidelberg J.F."/>
            <person name="Ward B.B."/>
            <person name="Klotz M.G."/>
        </authorList>
    </citation>
    <scope>NUCLEOTIDE SEQUENCE [LARGE SCALE GENOMIC DNA]</scope>
    <source>
        <strain evidence="3">Nc4</strain>
    </source>
</reference>
<dbReference type="GO" id="GO:0003677">
    <property type="term" value="F:DNA binding"/>
    <property type="evidence" value="ECO:0007669"/>
    <property type="project" value="InterPro"/>
</dbReference>
<organism evidence="2 3">
    <name type="scientific">Nitrosococcus halophilus (strain Nc4)</name>
    <dbReference type="NCBI Taxonomy" id="472759"/>
    <lineage>
        <taxon>Bacteria</taxon>
        <taxon>Pseudomonadati</taxon>
        <taxon>Pseudomonadota</taxon>
        <taxon>Gammaproteobacteria</taxon>
        <taxon>Chromatiales</taxon>
        <taxon>Chromatiaceae</taxon>
        <taxon>Nitrosococcus</taxon>
    </lineage>
</organism>
<keyword evidence="3" id="KW-1185">Reference proteome</keyword>
<gene>
    <name evidence="2" type="ordered locus">Nhal_0268</name>
</gene>
<dbReference type="eggNOG" id="COG2336">
    <property type="taxonomic scope" value="Bacteria"/>
</dbReference>
<evidence type="ECO:0000313" key="2">
    <source>
        <dbReference type="EMBL" id="ADE13469.1"/>
    </source>
</evidence>
<dbReference type="EMBL" id="CP001798">
    <property type="protein sequence ID" value="ADE13469.1"/>
    <property type="molecule type" value="Genomic_DNA"/>
</dbReference>
<name>D5BUR9_NITHN</name>
<dbReference type="STRING" id="472759.Nhal_0268"/>
<dbReference type="InterPro" id="IPR039052">
    <property type="entry name" value="Antitox_PemI-like"/>
</dbReference>
<dbReference type="SUPFAM" id="SSF89447">
    <property type="entry name" value="AbrB/MazE/MraZ-like"/>
    <property type="match status" value="1"/>
</dbReference>
<dbReference type="SMART" id="SM00966">
    <property type="entry name" value="SpoVT_AbrB"/>
    <property type="match status" value="1"/>
</dbReference>
<dbReference type="Gene3D" id="2.10.260.10">
    <property type="match status" value="1"/>
</dbReference>
<dbReference type="InterPro" id="IPR037914">
    <property type="entry name" value="SpoVT-AbrB_sf"/>
</dbReference>
<dbReference type="PANTHER" id="PTHR40516:SF1">
    <property type="entry name" value="ANTITOXIN CHPS-RELATED"/>
    <property type="match status" value="1"/>
</dbReference>
<dbReference type="GO" id="GO:0097351">
    <property type="term" value="F:toxin sequestering activity"/>
    <property type="evidence" value="ECO:0007669"/>
    <property type="project" value="InterPro"/>
</dbReference>
<proteinExistence type="predicted"/>
<dbReference type="AlphaFoldDB" id="D5BUR9"/>
<dbReference type="KEGG" id="nhl:Nhal_0268"/>
<dbReference type="RefSeq" id="WP_013031365.1">
    <property type="nucleotide sequence ID" value="NC_013960.1"/>
</dbReference>
<dbReference type="OrthoDB" id="9795766at2"/>
<dbReference type="PANTHER" id="PTHR40516">
    <property type="entry name" value="ANTITOXIN CHPS-RELATED"/>
    <property type="match status" value="1"/>
</dbReference>
<accession>D5BUR9</accession>
<feature type="domain" description="SpoVT-AbrB" evidence="1">
    <location>
        <begin position="6"/>
        <end position="51"/>
    </location>
</feature>